<feature type="transmembrane region" description="Helical" evidence="6">
    <location>
        <begin position="162"/>
        <end position="180"/>
    </location>
</feature>
<keyword evidence="2" id="KW-1003">Cell membrane</keyword>
<evidence type="ECO:0000256" key="5">
    <source>
        <dbReference type="ARBA" id="ARBA00023136"/>
    </source>
</evidence>
<keyword evidence="3 6" id="KW-0812">Transmembrane</keyword>
<sequence length="280" mass="31783">MEQIKQHKFLLPEKNNKLPVWLTQNDNYNPCRDRDHFIDKTLLALTGKLTLLKNQPAMATDSFFSASFKLICTILLILLISLSHRFMFPLIVLAVFLTYLACLDSRRISSILKPVSAAMFFSLCIVLPAFISGQQNTLMLPLKVFLTTMSAAFLAQRTAFSALTKALGGLHVPGLFIMVLDLTLKYIILLGNTAADLLIALRLRSIGKNDRKYKSMGSIMGMVFLKANEYSIDTHNAMLCRCFTGDYHVSQKHRLESRYFIYMAIILTMIVVFLYAEEYL</sequence>
<gene>
    <name evidence="7" type="ORF">J2S01_002908</name>
</gene>
<keyword evidence="5 6" id="KW-0472">Membrane</keyword>
<keyword evidence="4 6" id="KW-1133">Transmembrane helix</keyword>
<reference evidence="7 8" key="1">
    <citation type="submission" date="2023-07" db="EMBL/GenBank/DDBJ databases">
        <title>Genomic Encyclopedia of Type Strains, Phase IV (KMG-IV): sequencing the most valuable type-strain genomes for metagenomic binning, comparative biology and taxonomic classification.</title>
        <authorList>
            <person name="Goeker M."/>
        </authorList>
    </citation>
    <scope>NUCLEOTIDE SEQUENCE [LARGE SCALE GENOMIC DNA]</scope>
    <source>
        <strain evidence="7 8">DSM 16980</strain>
    </source>
</reference>
<dbReference type="Pfam" id="PF02361">
    <property type="entry name" value="CbiQ"/>
    <property type="match status" value="1"/>
</dbReference>
<evidence type="ECO:0000256" key="2">
    <source>
        <dbReference type="ARBA" id="ARBA00022475"/>
    </source>
</evidence>
<name>A0ABT9YC15_9FIRM</name>
<evidence type="ECO:0000256" key="6">
    <source>
        <dbReference type="SAM" id="Phobius"/>
    </source>
</evidence>
<feature type="transmembrane region" description="Helical" evidence="6">
    <location>
        <begin position="115"/>
        <end position="132"/>
    </location>
</feature>
<feature type="transmembrane region" description="Helical" evidence="6">
    <location>
        <begin position="63"/>
        <end position="80"/>
    </location>
</feature>
<protein>
    <submittedName>
        <fullName evidence="7">Cobalt/nickel transport system permease protein</fullName>
    </submittedName>
</protein>
<accession>A0ABT9YC15</accession>
<dbReference type="InterPro" id="IPR003339">
    <property type="entry name" value="ABC/ECF_trnsptr_transmembrane"/>
</dbReference>
<dbReference type="PANTHER" id="PTHR34857:SF2">
    <property type="entry name" value="SLL0384 PROTEIN"/>
    <property type="match status" value="1"/>
</dbReference>
<dbReference type="CDD" id="cd16914">
    <property type="entry name" value="EcfT"/>
    <property type="match status" value="1"/>
</dbReference>
<comment type="caution">
    <text evidence="7">The sequence shown here is derived from an EMBL/GenBank/DDBJ whole genome shotgun (WGS) entry which is preliminary data.</text>
</comment>
<feature type="transmembrane region" description="Helical" evidence="6">
    <location>
        <begin position="86"/>
        <end position="103"/>
    </location>
</feature>
<evidence type="ECO:0000256" key="4">
    <source>
        <dbReference type="ARBA" id="ARBA00022989"/>
    </source>
</evidence>
<proteinExistence type="predicted"/>
<comment type="subcellular location">
    <subcellularLocation>
        <location evidence="1">Membrane</location>
        <topology evidence="1">Multi-pass membrane protein</topology>
    </subcellularLocation>
</comment>
<evidence type="ECO:0000256" key="1">
    <source>
        <dbReference type="ARBA" id="ARBA00004141"/>
    </source>
</evidence>
<dbReference type="InterPro" id="IPR051611">
    <property type="entry name" value="ECF_transporter_component"/>
</dbReference>
<keyword evidence="8" id="KW-1185">Reference proteome</keyword>
<organism evidence="7 8">
    <name type="scientific">Pectinatus haikarae</name>
    <dbReference type="NCBI Taxonomy" id="349096"/>
    <lineage>
        <taxon>Bacteria</taxon>
        <taxon>Bacillati</taxon>
        <taxon>Bacillota</taxon>
        <taxon>Negativicutes</taxon>
        <taxon>Selenomonadales</taxon>
        <taxon>Selenomonadaceae</taxon>
        <taxon>Pectinatus</taxon>
    </lineage>
</organism>
<dbReference type="PANTHER" id="PTHR34857">
    <property type="entry name" value="SLL0384 PROTEIN"/>
    <property type="match status" value="1"/>
</dbReference>
<feature type="transmembrane region" description="Helical" evidence="6">
    <location>
        <begin position="259"/>
        <end position="276"/>
    </location>
</feature>
<dbReference type="EMBL" id="JAUSUE010000032">
    <property type="protein sequence ID" value="MDQ0205168.1"/>
    <property type="molecule type" value="Genomic_DNA"/>
</dbReference>
<evidence type="ECO:0000313" key="7">
    <source>
        <dbReference type="EMBL" id="MDQ0205168.1"/>
    </source>
</evidence>
<dbReference type="RefSeq" id="WP_307225383.1">
    <property type="nucleotide sequence ID" value="NZ_CP116940.1"/>
</dbReference>
<dbReference type="Proteomes" id="UP001239167">
    <property type="component" value="Unassembled WGS sequence"/>
</dbReference>
<evidence type="ECO:0000256" key="3">
    <source>
        <dbReference type="ARBA" id="ARBA00022692"/>
    </source>
</evidence>
<evidence type="ECO:0000313" key="8">
    <source>
        <dbReference type="Proteomes" id="UP001239167"/>
    </source>
</evidence>